<dbReference type="GO" id="GO:0004930">
    <property type="term" value="F:G protein-coupled receptor activity"/>
    <property type="evidence" value="ECO:0007669"/>
    <property type="project" value="UniProtKB-KW"/>
</dbReference>
<evidence type="ECO:0000256" key="4">
    <source>
        <dbReference type="ARBA" id="ARBA00023040"/>
    </source>
</evidence>
<dbReference type="PANTHER" id="PTHR45695:SF15">
    <property type="entry name" value="OPSIN RH2"/>
    <property type="match status" value="1"/>
</dbReference>
<dbReference type="Proteomes" id="UP000663891">
    <property type="component" value="Unassembled WGS sequence"/>
</dbReference>
<comment type="caution">
    <text evidence="10">The sequence shown here is derived from an EMBL/GenBank/DDBJ whole genome shotgun (WGS) entry which is preliminary data.</text>
</comment>
<dbReference type="PROSITE" id="PS50262">
    <property type="entry name" value="G_PROTEIN_RECEP_F1_2"/>
    <property type="match status" value="2"/>
</dbReference>
<evidence type="ECO:0000256" key="1">
    <source>
        <dbReference type="ARBA" id="ARBA00004141"/>
    </source>
</evidence>
<accession>A0A814S525</accession>
<dbReference type="Gene3D" id="1.20.1070.10">
    <property type="entry name" value="Rhodopsin 7-helix transmembrane proteins"/>
    <property type="match status" value="2"/>
</dbReference>
<evidence type="ECO:0000256" key="5">
    <source>
        <dbReference type="ARBA" id="ARBA00023136"/>
    </source>
</evidence>
<dbReference type="PANTHER" id="PTHR45695">
    <property type="entry name" value="LEUCOKININ RECEPTOR-RELATED"/>
    <property type="match status" value="1"/>
</dbReference>
<keyword evidence="7" id="KW-0807">Transducer</keyword>
<keyword evidence="5 8" id="KW-0472">Membrane</keyword>
<evidence type="ECO:0000256" key="2">
    <source>
        <dbReference type="ARBA" id="ARBA00022692"/>
    </source>
</evidence>
<dbReference type="SUPFAM" id="SSF81321">
    <property type="entry name" value="Family A G protein-coupled receptor-like"/>
    <property type="match status" value="2"/>
</dbReference>
<evidence type="ECO:0000256" key="6">
    <source>
        <dbReference type="ARBA" id="ARBA00023170"/>
    </source>
</evidence>
<dbReference type="InterPro" id="IPR017452">
    <property type="entry name" value="GPCR_Rhodpsn_7TM"/>
</dbReference>
<evidence type="ECO:0000256" key="7">
    <source>
        <dbReference type="ARBA" id="ARBA00023224"/>
    </source>
</evidence>
<feature type="domain" description="G-protein coupled receptors family 1 profile" evidence="9">
    <location>
        <begin position="313"/>
        <end position="562"/>
    </location>
</feature>
<feature type="transmembrane region" description="Helical" evidence="8">
    <location>
        <begin position="254"/>
        <end position="276"/>
    </location>
</feature>
<feature type="transmembrane region" description="Helical" evidence="8">
    <location>
        <begin position="542"/>
        <end position="564"/>
    </location>
</feature>
<gene>
    <name evidence="10" type="ORF">VCS650_LOCUS22337</name>
</gene>
<feature type="transmembrane region" description="Helical" evidence="8">
    <location>
        <begin position="377"/>
        <end position="398"/>
    </location>
</feature>
<feature type="transmembrane region" description="Helical" evidence="8">
    <location>
        <begin position="46"/>
        <end position="69"/>
    </location>
</feature>
<feature type="transmembrane region" description="Helical" evidence="8">
    <location>
        <begin position="502"/>
        <end position="519"/>
    </location>
</feature>
<feature type="transmembrane region" description="Helical" evidence="8">
    <location>
        <begin position="211"/>
        <end position="231"/>
    </location>
</feature>
<dbReference type="InterPro" id="IPR000276">
    <property type="entry name" value="GPCR_Rhodpsn"/>
</dbReference>
<dbReference type="AlphaFoldDB" id="A0A814S525"/>
<feature type="transmembrane region" description="Helical" evidence="8">
    <location>
        <begin position="418"/>
        <end position="439"/>
    </location>
</feature>
<dbReference type="OrthoDB" id="10033993at2759"/>
<keyword evidence="3 8" id="KW-1133">Transmembrane helix</keyword>
<evidence type="ECO:0000256" key="3">
    <source>
        <dbReference type="ARBA" id="ARBA00022989"/>
    </source>
</evidence>
<dbReference type="Pfam" id="PF00001">
    <property type="entry name" value="7tm_1"/>
    <property type="match status" value="2"/>
</dbReference>
<feature type="transmembrane region" description="Helical" evidence="8">
    <location>
        <begin position="12"/>
        <end position="34"/>
    </location>
</feature>
<keyword evidence="6" id="KW-0675">Receptor</keyword>
<dbReference type="EMBL" id="CAJNON010000250">
    <property type="protein sequence ID" value="CAF1142220.1"/>
    <property type="molecule type" value="Genomic_DNA"/>
</dbReference>
<feature type="transmembrane region" description="Helical" evidence="8">
    <location>
        <begin position="171"/>
        <end position="191"/>
    </location>
</feature>
<evidence type="ECO:0000256" key="8">
    <source>
        <dbReference type="SAM" id="Phobius"/>
    </source>
</evidence>
<reference evidence="10" key="1">
    <citation type="submission" date="2021-02" db="EMBL/GenBank/DDBJ databases">
        <authorList>
            <person name="Nowell W R."/>
        </authorList>
    </citation>
    <scope>NUCLEOTIDE SEQUENCE</scope>
</reference>
<keyword evidence="4" id="KW-0297">G-protein coupled receptor</keyword>
<organism evidence="10 11">
    <name type="scientific">Adineta steineri</name>
    <dbReference type="NCBI Taxonomy" id="433720"/>
    <lineage>
        <taxon>Eukaryota</taxon>
        <taxon>Metazoa</taxon>
        <taxon>Spiralia</taxon>
        <taxon>Gnathifera</taxon>
        <taxon>Rotifera</taxon>
        <taxon>Eurotatoria</taxon>
        <taxon>Bdelloidea</taxon>
        <taxon>Adinetida</taxon>
        <taxon>Adinetidae</taxon>
        <taxon>Adineta</taxon>
    </lineage>
</organism>
<evidence type="ECO:0000259" key="9">
    <source>
        <dbReference type="PROSITE" id="PS50262"/>
    </source>
</evidence>
<feature type="transmembrane region" description="Helical" evidence="8">
    <location>
        <begin position="334"/>
        <end position="357"/>
    </location>
</feature>
<keyword evidence="2 8" id="KW-0812">Transmembrane</keyword>
<feature type="domain" description="G-protein coupled receptors family 1 profile" evidence="9">
    <location>
        <begin position="25"/>
        <end position="274"/>
    </location>
</feature>
<sequence length="598" mass="67807">MSLVDLGQQLTLYVTYFVLIIGIIGNGINIIIFLTKPTYRTTPCTFYFLIGSITNFIYIIINFPSRIVIGYGFDLTRTSVSWCKARQCLVSTLSLITLTCSCLATIDQFLVTSQSVNLRRRSNIKWAHRIVLIIIIIWCLHGIPIVLFRNISPISKTCTFTNVVYATYIPIYYIVILSGTPVLIMTVFGCLTYRNIRETRILAQQQADRQIVKMTLVQVILVVICITPYGIDNAYGLITSNAQKDATQLMNENFVVTVVTLLSSFYCSGSCYMFLISSISFRRAVKDRIFWWRTANRINPFQAATVGRASITGNGINIIIFLTKPTYRTTPCTFYFLIGSITNFIYIIINFPSRIVIGYGFDLTRTSVSWCKARQCLVSTLSLITLTCSCLATIDQFLVTSQSVNLRRRSNIKWAHRIVLIIIIIWCLHGIPIVLFRNISPISKTCTFTNVVYATYIPIYYIVILSGTPVLIMTLFGCLTYRNIRETRILAQQQADRQMVKMTLVQVILVVICITPYGIDNAYGLITSNAQKDATQLVNENFVVTVVTLLSSFYCSGSCYMFLISSSSFRRAVKDRIFWWRRANRINPFQAATVGRAS</sequence>
<feature type="transmembrane region" description="Helical" evidence="8">
    <location>
        <begin position="130"/>
        <end position="151"/>
    </location>
</feature>
<evidence type="ECO:0000313" key="11">
    <source>
        <dbReference type="Proteomes" id="UP000663891"/>
    </source>
</evidence>
<dbReference type="GO" id="GO:0005886">
    <property type="term" value="C:plasma membrane"/>
    <property type="evidence" value="ECO:0007669"/>
    <property type="project" value="TreeGrafter"/>
</dbReference>
<feature type="transmembrane region" description="Helical" evidence="8">
    <location>
        <begin position="459"/>
        <end position="481"/>
    </location>
</feature>
<protein>
    <recommendedName>
        <fullName evidence="9">G-protein coupled receptors family 1 profile domain-containing protein</fullName>
    </recommendedName>
</protein>
<comment type="subcellular location">
    <subcellularLocation>
        <location evidence="1">Membrane</location>
        <topology evidence="1">Multi-pass membrane protein</topology>
    </subcellularLocation>
</comment>
<feature type="transmembrane region" description="Helical" evidence="8">
    <location>
        <begin position="89"/>
        <end position="110"/>
    </location>
</feature>
<evidence type="ECO:0000313" key="10">
    <source>
        <dbReference type="EMBL" id="CAF1142220.1"/>
    </source>
</evidence>
<name>A0A814S525_9BILA</name>
<proteinExistence type="predicted"/>